<dbReference type="EMBL" id="ML993609">
    <property type="protein sequence ID" value="KAF2163392.1"/>
    <property type="molecule type" value="Genomic_DNA"/>
</dbReference>
<dbReference type="GeneID" id="54561378"/>
<evidence type="ECO:0000313" key="2">
    <source>
        <dbReference type="EMBL" id="KAF2163392.1"/>
    </source>
</evidence>
<evidence type="ECO:0000313" key="3">
    <source>
        <dbReference type="Proteomes" id="UP000799537"/>
    </source>
</evidence>
<reference evidence="2" key="1">
    <citation type="journal article" date="2020" name="Stud. Mycol.">
        <title>101 Dothideomycetes genomes: a test case for predicting lifestyles and emergence of pathogens.</title>
        <authorList>
            <person name="Haridas S."/>
            <person name="Albert R."/>
            <person name="Binder M."/>
            <person name="Bloem J."/>
            <person name="Labutti K."/>
            <person name="Salamov A."/>
            <person name="Andreopoulos B."/>
            <person name="Baker S."/>
            <person name="Barry K."/>
            <person name="Bills G."/>
            <person name="Bluhm B."/>
            <person name="Cannon C."/>
            <person name="Castanera R."/>
            <person name="Culley D."/>
            <person name="Daum C."/>
            <person name="Ezra D."/>
            <person name="Gonzalez J."/>
            <person name="Henrissat B."/>
            <person name="Kuo A."/>
            <person name="Liang C."/>
            <person name="Lipzen A."/>
            <person name="Lutzoni F."/>
            <person name="Magnuson J."/>
            <person name="Mondo S."/>
            <person name="Nolan M."/>
            <person name="Ohm R."/>
            <person name="Pangilinan J."/>
            <person name="Park H.-J."/>
            <person name="Ramirez L."/>
            <person name="Alfaro M."/>
            <person name="Sun H."/>
            <person name="Tritt A."/>
            <person name="Yoshinaga Y."/>
            <person name="Zwiers L.-H."/>
            <person name="Turgeon B."/>
            <person name="Goodwin S."/>
            <person name="Spatafora J."/>
            <person name="Crous P."/>
            <person name="Grigoriev I."/>
        </authorList>
    </citation>
    <scope>NUCLEOTIDE SEQUENCE</scope>
    <source>
        <strain evidence="2">ATCC 36951</strain>
    </source>
</reference>
<proteinExistence type="predicted"/>
<name>A0A6A6CBU8_ZASCE</name>
<feature type="region of interest" description="Disordered" evidence="1">
    <location>
        <begin position="1"/>
        <end position="37"/>
    </location>
</feature>
<feature type="compositionally biased region" description="Pro residues" evidence="1">
    <location>
        <begin position="20"/>
        <end position="37"/>
    </location>
</feature>
<evidence type="ECO:0000256" key="1">
    <source>
        <dbReference type="SAM" id="MobiDB-lite"/>
    </source>
</evidence>
<dbReference type="Proteomes" id="UP000799537">
    <property type="component" value="Unassembled WGS sequence"/>
</dbReference>
<accession>A0A6A6CBU8</accession>
<gene>
    <name evidence="2" type="ORF">M409DRAFT_26428</name>
</gene>
<sequence length="227" mass="25574">MDPNNGSRHLPMTGQNLYSTPPPEPLNPTAPPAPPDQTPFLAVEYRQVTDLTVRTILDTISHERSQTLTSLSLPILLYSTNQTDSIPRVWLTEVPNSSNENILHVPVATISSSDENADTRDLTEWLSMALAETTPAKSVVDPYTYLCGAEDGRRLVVLVRVVTEDAQGVLEEEMREGYCDGVWMAREDLERKEVNYLGDYDFVNEFLEEDLRREVFRGFDELGVVDE</sequence>
<protein>
    <submittedName>
        <fullName evidence="2">Uncharacterized protein</fullName>
    </submittedName>
</protein>
<dbReference type="RefSeq" id="XP_033664281.1">
    <property type="nucleotide sequence ID" value="XM_033808106.1"/>
</dbReference>
<organism evidence="2 3">
    <name type="scientific">Zasmidium cellare ATCC 36951</name>
    <dbReference type="NCBI Taxonomy" id="1080233"/>
    <lineage>
        <taxon>Eukaryota</taxon>
        <taxon>Fungi</taxon>
        <taxon>Dikarya</taxon>
        <taxon>Ascomycota</taxon>
        <taxon>Pezizomycotina</taxon>
        <taxon>Dothideomycetes</taxon>
        <taxon>Dothideomycetidae</taxon>
        <taxon>Mycosphaerellales</taxon>
        <taxon>Mycosphaerellaceae</taxon>
        <taxon>Zasmidium</taxon>
    </lineage>
</organism>
<dbReference type="AlphaFoldDB" id="A0A6A6CBU8"/>
<keyword evidence="3" id="KW-1185">Reference proteome</keyword>